<feature type="active site" evidence="9 11">
    <location>
        <position position="142"/>
    </location>
</feature>
<feature type="active site" evidence="9 10">
    <location>
        <position position="80"/>
    </location>
</feature>
<dbReference type="HAMAP" id="MF_00417">
    <property type="entry name" value="Pyrrolid_peptidase"/>
    <property type="match status" value="1"/>
</dbReference>
<comment type="caution">
    <text evidence="12">The sequence shown here is derived from an EMBL/GenBank/DDBJ whole genome shotgun (WGS) entry which is preliminary data.</text>
</comment>
<evidence type="ECO:0000256" key="1">
    <source>
        <dbReference type="ARBA" id="ARBA00001770"/>
    </source>
</evidence>
<dbReference type="NCBIfam" id="TIGR00504">
    <property type="entry name" value="pyro_pdase"/>
    <property type="match status" value="1"/>
</dbReference>
<organism evidence="12 13">
    <name type="scientific">Tigheibacillus halophilus</name>
    <dbReference type="NCBI Taxonomy" id="361280"/>
    <lineage>
        <taxon>Bacteria</taxon>
        <taxon>Bacillati</taxon>
        <taxon>Bacillota</taxon>
        <taxon>Bacilli</taxon>
        <taxon>Bacillales</taxon>
        <taxon>Bacillaceae</taxon>
        <taxon>Tigheibacillus</taxon>
    </lineage>
</organism>
<keyword evidence="13" id="KW-1185">Reference proteome</keyword>
<sequence length="200" mass="21804">MKKLLLTGFEPFLDNPINPTAEIAEKLHSSNIKDFQIVGEVLPVSFKNSGLKLVELLDKHKPDAVISLGLAAGRNCVTPERIAINCNDGVPDNHGSKPEDERICPDGPDGYFSTLPIRKIVNMLEEAGLPATISNTAGTYLCNHVMYHGLHYFNEKGKHAQAGFIHLPASHALAVKKKMPSWSQADLQKAVEISIACLVD</sequence>
<keyword evidence="7 9" id="KW-0378">Hydrolase</keyword>
<comment type="function">
    <text evidence="2 9">Removes 5-oxoproline from various penultimate amino acid residues except L-proline.</text>
</comment>
<dbReference type="CDD" id="cd00501">
    <property type="entry name" value="Peptidase_C15"/>
    <property type="match status" value="1"/>
</dbReference>
<evidence type="ECO:0000256" key="2">
    <source>
        <dbReference type="ARBA" id="ARBA00002280"/>
    </source>
</evidence>
<dbReference type="InterPro" id="IPR016125">
    <property type="entry name" value="Peptidase_C15-like"/>
</dbReference>
<dbReference type="InterPro" id="IPR000816">
    <property type="entry name" value="Peptidase_C15"/>
</dbReference>
<dbReference type="InterPro" id="IPR036440">
    <property type="entry name" value="Peptidase_C15-like_sf"/>
</dbReference>
<dbReference type="PROSITE" id="PS01334">
    <property type="entry name" value="PYRASE_CYS"/>
    <property type="match status" value="1"/>
</dbReference>
<dbReference type="PROSITE" id="PS01333">
    <property type="entry name" value="PYRASE_GLU"/>
    <property type="match status" value="1"/>
</dbReference>
<dbReference type="PANTHER" id="PTHR23402">
    <property type="entry name" value="PROTEASE FAMILY C15 PYROGLUTAMYL-PEPTIDASE I-RELATED"/>
    <property type="match status" value="1"/>
</dbReference>
<protein>
    <recommendedName>
        <fullName evidence="9">Pyrrolidone-carboxylate peptidase</fullName>
        <ecNumber evidence="9">3.4.19.3</ecNumber>
    </recommendedName>
    <alternativeName>
        <fullName evidence="9">5-oxoprolyl-peptidase</fullName>
    </alternativeName>
    <alternativeName>
        <fullName evidence="9">Pyroglutamyl-peptidase I</fullName>
        <shortName evidence="9">PGP-I</shortName>
        <shortName evidence="9">Pyrase</shortName>
    </alternativeName>
</protein>
<feature type="active site" evidence="9">
    <location>
        <position position="166"/>
    </location>
</feature>
<gene>
    <name evidence="9 12" type="primary">pcp</name>
    <name evidence="12" type="ORF">RWE15_00985</name>
</gene>
<evidence type="ECO:0000256" key="5">
    <source>
        <dbReference type="ARBA" id="ARBA00022490"/>
    </source>
</evidence>
<evidence type="ECO:0000256" key="3">
    <source>
        <dbReference type="ARBA" id="ARBA00004496"/>
    </source>
</evidence>
<evidence type="ECO:0000256" key="9">
    <source>
        <dbReference type="HAMAP-Rule" id="MF_00417"/>
    </source>
</evidence>
<dbReference type="RefSeq" id="WP_390357799.1">
    <property type="nucleotide sequence ID" value="NZ_JBHUIZ010000017.1"/>
</dbReference>
<dbReference type="Gene3D" id="3.40.630.20">
    <property type="entry name" value="Peptidase C15, pyroglutamyl peptidase I-like"/>
    <property type="match status" value="1"/>
</dbReference>
<comment type="subcellular location">
    <subcellularLocation>
        <location evidence="3 9">Cytoplasm</location>
    </subcellularLocation>
</comment>
<dbReference type="InterPro" id="IPR033694">
    <property type="entry name" value="PGPEP1_Cys_AS"/>
</dbReference>
<keyword evidence="8 9" id="KW-0788">Thiol protease</keyword>
<keyword evidence="6 9" id="KW-0645">Protease</keyword>
<dbReference type="EC" id="3.4.19.3" evidence="9"/>
<dbReference type="EMBL" id="JAWDIP010000003">
    <property type="protein sequence ID" value="MDY0393259.1"/>
    <property type="molecule type" value="Genomic_DNA"/>
</dbReference>
<name>A0ABU5C203_9BACI</name>
<dbReference type="PANTHER" id="PTHR23402:SF1">
    <property type="entry name" value="PYROGLUTAMYL-PEPTIDASE I"/>
    <property type="match status" value="1"/>
</dbReference>
<dbReference type="PRINTS" id="PR00706">
    <property type="entry name" value="PYROGLUPTASE"/>
</dbReference>
<evidence type="ECO:0000256" key="10">
    <source>
        <dbReference type="PROSITE-ProRule" id="PRU10076"/>
    </source>
</evidence>
<dbReference type="NCBIfam" id="NF009676">
    <property type="entry name" value="PRK13197.1"/>
    <property type="match status" value="1"/>
</dbReference>
<evidence type="ECO:0000256" key="6">
    <source>
        <dbReference type="ARBA" id="ARBA00022670"/>
    </source>
</evidence>
<proteinExistence type="inferred from homology"/>
<dbReference type="InterPro" id="IPR033693">
    <property type="entry name" value="PGPEP1_Glu_AS"/>
</dbReference>
<dbReference type="PIRSF" id="PIRSF015592">
    <property type="entry name" value="Prld-crbxl_pptds"/>
    <property type="match status" value="1"/>
</dbReference>
<dbReference type="Proteomes" id="UP001281447">
    <property type="component" value="Unassembled WGS sequence"/>
</dbReference>
<evidence type="ECO:0000313" key="13">
    <source>
        <dbReference type="Proteomes" id="UP001281447"/>
    </source>
</evidence>
<comment type="similarity">
    <text evidence="4 9">Belongs to the peptidase C15 family.</text>
</comment>
<reference evidence="12 13" key="1">
    <citation type="submission" date="2023-10" db="EMBL/GenBank/DDBJ databases">
        <title>Virgibacillus halophilus 5B73C genome.</title>
        <authorList>
            <person name="Miliotis G."/>
            <person name="Sengupta P."/>
            <person name="Hameed A."/>
            <person name="Chuvochina M."/>
            <person name="Mcdonagh F."/>
            <person name="Simpson A.C."/>
            <person name="Singh N.K."/>
            <person name="Rekha P.D."/>
            <person name="Raman K."/>
            <person name="Hugenholtz P."/>
            <person name="Venkateswaran K."/>
        </authorList>
    </citation>
    <scope>NUCLEOTIDE SEQUENCE [LARGE SCALE GENOMIC DNA]</scope>
    <source>
        <strain evidence="12 13">5B73C</strain>
    </source>
</reference>
<dbReference type="Pfam" id="PF01470">
    <property type="entry name" value="Peptidase_C15"/>
    <property type="match status" value="1"/>
</dbReference>
<accession>A0ABU5C203</accession>
<evidence type="ECO:0000256" key="7">
    <source>
        <dbReference type="ARBA" id="ARBA00022801"/>
    </source>
</evidence>
<dbReference type="InterPro" id="IPR029762">
    <property type="entry name" value="PGP-I_bact-type"/>
</dbReference>
<evidence type="ECO:0000256" key="11">
    <source>
        <dbReference type="PROSITE-ProRule" id="PRU10077"/>
    </source>
</evidence>
<keyword evidence="5 9" id="KW-0963">Cytoplasm</keyword>
<dbReference type="GO" id="GO:0016920">
    <property type="term" value="F:pyroglutamyl-peptidase activity"/>
    <property type="evidence" value="ECO:0007669"/>
    <property type="project" value="UniProtKB-EC"/>
</dbReference>
<evidence type="ECO:0000256" key="4">
    <source>
        <dbReference type="ARBA" id="ARBA00006641"/>
    </source>
</evidence>
<evidence type="ECO:0000313" key="12">
    <source>
        <dbReference type="EMBL" id="MDY0393259.1"/>
    </source>
</evidence>
<dbReference type="SUPFAM" id="SSF53182">
    <property type="entry name" value="Pyrrolidone carboxyl peptidase (pyroglutamate aminopeptidase)"/>
    <property type="match status" value="1"/>
</dbReference>
<comment type="subunit">
    <text evidence="9">Homotetramer.</text>
</comment>
<evidence type="ECO:0000256" key="8">
    <source>
        <dbReference type="ARBA" id="ARBA00022807"/>
    </source>
</evidence>
<comment type="catalytic activity">
    <reaction evidence="1 9 10">
        <text>Release of an N-terminal pyroglutamyl group from a polypeptide, the second amino acid generally not being Pro.</text>
        <dbReference type="EC" id="3.4.19.3"/>
    </reaction>
</comment>